<evidence type="ECO:0000313" key="6">
    <source>
        <dbReference type="EMBL" id="GFP90746.1"/>
    </source>
</evidence>
<protein>
    <recommendedName>
        <fullName evidence="5">G-patch domain-containing protein</fullName>
    </recommendedName>
</protein>
<feature type="domain" description="G-patch" evidence="5">
    <location>
        <begin position="285"/>
        <end position="331"/>
    </location>
</feature>
<accession>A0A830BVE8</accession>
<sequence>MYLSGYSNPTTMPVETNGTSYLFIKVQGDDDDDDDIEELEEGEWVPDDPDFWKNFSEKILAEGVTEEEENWRAQYGGQVVSKVDEDWMSDLQTVDLWDWGLVRGTKKGGKTEVARLVGRLTNRSAKLHPSVPSSGRILKSAPVCEVHLDIVRVTSGRLYRLRTPSLKYLASLSFYDASNPTKDWGFPQLSVKSRNEKLLELSESQNLEAIGIRKDKSLSSVKLGPSKKDHHIYRDRAAERRALHGGFGVGPGQKNSLTGSDFVPSSPTSPPEEATAEALSISFGTGSYARKLLEGMGWKEGEALGSSMKGLIEPLQASGNKGTAGLGFADGWRK</sequence>
<evidence type="ECO:0000313" key="7">
    <source>
        <dbReference type="Proteomes" id="UP000653305"/>
    </source>
</evidence>
<dbReference type="GO" id="GO:0003723">
    <property type="term" value="F:RNA binding"/>
    <property type="evidence" value="ECO:0007669"/>
    <property type="project" value="UniProtKB-KW"/>
</dbReference>
<keyword evidence="3" id="KW-0539">Nucleus</keyword>
<dbReference type="GO" id="GO:0000398">
    <property type="term" value="P:mRNA splicing, via spliceosome"/>
    <property type="evidence" value="ECO:0007669"/>
    <property type="project" value="TreeGrafter"/>
</dbReference>
<keyword evidence="7" id="KW-1185">Reference proteome</keyword>
<dbReference type="Pfam" id="PF01585">
    <property type="entry name" value="G-patch"/>
    <property type="match status" value="1"/>
</dbReference>
<organism evidence="6 7">
    <name type="scientific">Phtheirospermum japonicum</name>
    <dbReference type="NCBI Taxonomy" id="374723"/>
    <lineage>
        <taxon>Eukaryota</taxon>
        <taxon>Viridiplantae</taxon>
        <taxon>Streptophyta</taxon>
        <taxon>Embryophyta</taxon>
        <taxon>Tracheophyta</taxon>
        <taxon>Spermatophyta</taxon>
        <taxon>Magnoliopsida</taxon>
        <taxon>eudicotyledons</taxon>
        <taxon>Gunneridae</taxon>
        <taxon>Pentapetalae</taxon>
        <taxon>asterids</taxon>
        <taxon>lamiids</taxon>
        <taxon>Lamiales</taxon>
        <taxon>Orobanchaceae</taxon>
        <taxon>Orobanchaceae incertae sedis</taxon>
        <taxon>Phtheirospermum</taxon>
    </lineage>
</organism>
<evidence type="ECO:0000256" key="1">
    <source>
        <dbReference type="ARBA" id="ARBA00004123"/>
    </source>
</evidence>
<gene>
    <name evidence="6" type="ORF">PHJA_001218500</name>
</gene>
<dbReference type="AlphaFoldDB" id="A0A830BVE8"/>
<dbReference type="EMBL" id="BMAC01000224">
    <property type="protein sequence ID" value="GFP90746.1"/>
    <property type="molecule type" value="Genomic_DNA"/>
</dbReference>
<evidence type="ECO:0000256" key="2">
    <source>
        <dbReference type="ARBA" id="ARBA00022884"/>
    </source>
</evidence>
<dbReference type="PANTHER" id="PTHR13948">
    <property type="entry name" value="RNA-BINDING PROTEIN"/>
    <property type="match status" value="1"/>
</dbReference>
<proteinExistence type="predicted"/>
<dbReference type="PROSITE" id="PS50174">
    <property type="entry name" value="G_PATCH"/>
    <property type="match status" value="1"/>
</dbReference>
<reference evidence="6" key="1">
    <citation type="submission" date="2020-07" db="EMBL/GenBank/DDBJ databases">
        <title>Ethylene signaling mediates host invasion by parasitic plants.</title>
        <authorList>
            <person name="Yoshida S."/>
        </authorList>
    </citation>
    <scope>NUCLEOTIDE SEQUENCE</scope>
    <source>
        <strain evidence="6">Okayama</strain>
    </source>
</reference>
<dbReference type="PANTHER" id="PTHR13948:SF38">
    <property type="entry name" value="D111_G-PATCH DOMAIN-CONTAINING PROTEIN"/>
    <property type="match status" value="1"/>
</dbReference>
<dbReference type="Proteomes" id="UP000653305">
    <property type="component" value="Unassembled WGS sequence"/>
</dbReference>
<evidence type="ECO:0000256" key="4">
    <source>
        <dbReference type="SAM" id="MobiDB-lite"/>
    </source>
</evidence>
<feature type="region of interest" description="Disordered" evidence="4">
    <location>
        <begin position="244"/>
        <end position="275"/>
    </location>
</feature>
<comment type="subcellular location">
    <subcellularLocation>
        <location evidence="1">Nucleus</location>
    </subcellularLocation>
</comment>
<dbReference type="InterPro" id="IPR000467">
    <property type="entry name" value="G_patch_dom"/>
</dbReference>
<evidence type="ECO:0000256" key="3">
    <source>
        <dbReference type="ARBA" id="ARBA00023242"/>
    </source>
</evidence>
<evidence type="ECO:0000259" key="5">
    <source>
        <dbReference type="PROSITE" id="PS50174"/>
    </source>
</evidence>
<dbReference type="GO" id="GO:0005634">
    <property type="term" value="C:nucleus"/>
    <property type="evidence" value="ECO:0007669"/>
    <property type="project" value="UniProtKB-SubCell"/>
</dbReference>
<dbReference type="SMART" id="SM00443">
    <property type="entry name" value="G_patch"/>
    <property type="match status" value="1"/>
</dbReference>
<comment type="caution">
    <text evidence="6">The sequence shown here is derived from an EMBL/GenBank/DDBJ whole genome shotgun (WGS) entry which is preliminary data.</text>
</comment>
<name>A0A830BVE8_9LAMI</name>
<dbReference type="OrthoDB" id="4822at2759"/>
<keyword evidence="2" id="KW-0694">RNA-binding</keyword>